<evidence type="ECO:0000256" key="1">
    <source>
        <dbReference type="ARBA" id="ARBA00007120"/>
    </source>
</evidence>
<protein>
    <submittedName>
        <fullName evidence="2">Uncharacterized protein</fullName>
    </submittedName>
</protein>
<dbReference type="RefSeq" id="WP_068251042.1">
    <property type="nucleotide sequence ID" value="NZ_CP015515.1"/>
</dbReference>
<dbReference type="Pfam" id="PF01161">
    <property type="entry name" value="PBP"/>
    <property type="match status" value="1"/>
</dbReference>
<dbReference type="Proteomes" id="UP000077071">
    <property type="component" value="Chromosome"/>
</dbReference>
<reference evidence="2 3" key="1">
    <citation type="submission" date="2016-05" db="EMBL/GenBank/DDBJ databases">
        <title>Complete genome sequence of Rathayibacter tritici NCPPB 1953.</title>
        <authorList>
            <person name="Park J."/>
            <person name="Lee H.-H."/>
            <person name="Lee S.-W."/>
            <person name="Seo Y.-S."/>
        </authorList>
    </citation>
    <scope>NUCLEOTIDE SEQUENCE [LARGE SCALE GENOMIC DNA]</scope>
    <source>
        <strain evidence="2 3">NCPPB 1953</strain>
    </source>
</reference>
<comment type="similarity">
    <text evidence="1">Belongs to the UPF0098 family.</text>
</comment>
<dbReference type="OrthoDB" id="9797506at2"/>
<organism evidence="2 3">
    <name type="scientific">Rathayibacter tritici</name>
    <dbReference type="NCBI Taxonomy" id="33888"/>
    <lineage>
        <taxon>Bacteria</taxon>
        <taxon>Bacillati</taxon>
        <taxon>Actinomycetota</taxon>
        <taxon>Actinomycetes</taxon>
        <taxon>Micrococcales</taxon>
        <taxon>Microbacteriaceae</taxon>
        <taxon>Rathayibacter</taxon>
    </lineage>
</organism>
<dbReference type="EMBL" id="CP015515">
    <property type="protein sequence ID" value="AND15576.1"/>
    <property type="molecule type" value="Genomic_DNA"/>
</dbReference>
<dbReference type="PANTHER" id="PTHR30289:SF1">
    <property type="entry name" value="PEBP (PHOSPHATIDYLETHANOLAMINE-BINDING PROTEIN) FAMILY PROTEIN"/>
    <property type="match status" value="1"/>
</dbReference>
<gene>
    <name evidence="2" type="ORF">A6122_0416</name>
</gene>
<keyword evidence="3" id="KW-1185">Reference proteome</keyword>
<sequence length="179" mass="19210">MSDWTYDPYARLGDVPTFTLESDDIADRAPLSARHYGEGAGGEDVSPQLRWSGAPAETRSFAVTVFDPDAPTGSGFWHWAVYNLPADTTGLPTGAGAAGFELLPAGAQTLPNEMRLRQFIGAAPPDREHRYFFVVHALDVESLDLDPESTPAILGFNVHFHTLARAQIVATATPDGAKG</sequence>
<dbReference type="AlphaFoldDB" id="A0A160KQ03"/>
<dbReference type="InterPro" id="IPR008914">
    <property type="entry name" value="PEBP"/>
</dbReference>
<dbReference type="Gene3D" id="3.90.280.10">
    <property type="entry name" value="PEBP-like"/>
    <property type="match status" value="1"/>
</dbReference>
<dbReference type="KEGG" id="rtn:A6122_0416"/>
<proteinExistence type="inferred from homology"/>
<dbReference type="InterPro" id="IPR005247">
    <property type="entry name" value="YbhB_YbcL/LppC-like"/>
</dbReference>
<dbReference type="PATRIC" id="fig|33888.3.peg.470"/>
<evidence type="ECO:0000313" key="2">
    <source>
        <dbReference type="EMBL" id="AND15576.1"/>
    </source>
</evidence>
<dbReference type="NCBIfam" id="TIGR00481">
    <property type="entry name" value="YbhB/YbcL family Raf kinase inhibitor-like protein"/>
    <property type="match status" value="1"/>
</dbReference>
<name>A0A160KQ03_9MICO</name>
<dbReference type="SUPFAM" id="SSF49777">
    <property type="entry name" value="PEBP-like"/>
    <property type="match status" value="1"/>
</dbReference>
<dbReference type="CDD" id="cd00865">
    <property type="entry name" value="PEBP_bact_arch"/>
    <property type="match status" value="1"/>
</dbReference>
<dbReference type="PANTHER" id="PTHR30289">
    <property type="entry name" value="UNCHARACTERIZED PROTEIN YBCL-RELATED"/>
    <property type="match status" value="1"/>
</dbReference>
<dbReference type="InterPro" id="IPR036610">
    <property type="entry name" value="PEBP-like_sf"/>
</dbReference>
<evidence type="ECO:0000313" key="3">
    <source>
        <dbReference type="Proteomes" id="UP000077071"/>
    </source>
</evidence>
<dbReference type="STRING" id="33888.A6122_0416"/>
<accession>A0A160KQ03</accession>